<proteinExistence type="predicted"/>
<evidence type="ECO:0000313" key="5">
    <source>
        <dbReference type="Proteomes" id="UP000053372"/>
    </source>
</evidence>
<keyword evidence="1" id="KW-1133">Transmembrane helix</keyword>
<feature type="transmembrane region" description="Helical" evidence="1">
    <location>
        <begin position="293"/>
        <end position="313"/>
    </location>
</feature>
<sequence>MTNLKSKYFLHYLSLTFLVLLAAILRFWHLDLKPLWMDEVITAIFSLGKNYQDLPLDVALPLENWRNFLSLETGRSCSQIAENLSNQSTHPPLFFCGMYQWLSWVSPKEQDLVTQLRYLPAIFGVLTVIPIYAVNRIAFSTQAGLMAAALMAVSPFGVYLSQEARHYTLPMLLISISLLGLIKIQRDIIERNQIKFSVWLGWTIVNSIGFYVHYFCILAFIAQIATFIVLMYGKLIYPKKPQEQQGNILPQRKILLALVLSIGATSLSFLPWLPIITKHFTSADTSWLHAPVHIAPIYQTLAGWLVMLIVLPVENQPLPIAIACGVLMLLFGVWVSLQVFRGLKQLLSAPKTYFSAVTLLSYSIFIILEFFAIAYILGKDITAIPRYNFIYFPSFCALISASLCATRNLNKNQNTSKNKKFNKFKFNKFQFNKLRSFVNKINSVALTRYLVLLIGVISSLFVINNFAFKKPFLPSEFAQSIDREVSIPSIVVMGYRDNQDVALGLSFALALDAEKEQKKSKITYVSSDSTLTTRDFITKDLTAGGLVKGNLQVDRLGKENLPTKKYSTADKFAFFSQKQGFQAVWQKLAELPPPKESQVNLWVIAPGLRRRDYPQQTNLSSQIPCTIDPKQHYRIGVPYQLYRCENFE</sequence>
<dbReference type="InterPro" id="IPR038731">
    <property type="entry name" value="RgtA/B/C-like"/>
</dbReference>
<dbReference type="AlphaFoldDB" id="A0A0V7ZQ61"/>
<feature type="transmembrane region" description="Helical" evidence="1">
    <location>
        <begin position="254"/>
        <end position="273"/>
    </location>
</feature>
<dbReference type="Proteomes" id="UP000053372">
    <property type="component" value="Unassembled WGS sequence"/>
</dbReference>
<reference evidence="3 5" key="1">
    <citation type="journal article" date="2015" name="Genome Announc.">
        <title>Draft Genome of the Euendolithic (true boring) Cyanobacterium Mastigocoleus testarum strain BC008.</title>
        <authorList>
            <person name="Guida B.S."/>
            <person name="Garcia-Pichel F."/>
        </authorList>
    </citation>
    <scope>NUCLEOTIDE SEQUENCE [LARGE SCALE GENOMIC DNA]</scope>
    <source>
        <strain evidence="3 5">BC008</strain>
    </source>
</reference>
<feature type="transmembrane region" description="Helical" evidence="1">
    <location>
        <begin position="217"/>
        <end position="233"/>
    </location>
</feature>
<evidence type="ECO:0000256" key="1">
    <source>
        <dbReference type="SAM" id="Phobius"/>
    </source>
</evidence>
<keyword evidence="5" id="KW-1185">Reference proteome</keyword>
<dbReference type="EMBL" id="LMTZ01000095">
    <property type="protein sequence ID" value="KST66679.1"/>
    <property type="molecule type" value="Genomic_DNA"/>
</dbReference>
<evidence type="ECO:0000313" key="3">
    <source>
        <dbReference type="EMBL" id="KST66358.1"/>
    </source>
</evidence>
<name>A0A0V7ZQ61_9CYAN</name>
<keyword evidence="1" id="KW-0812">Transmembrane</keyword>
<feature type="domain" description="Glycosyltransferase RgtA/B/C/D-like" evidence="2">
    <location>
        <begin position="110"/>
        <end position="230"/>
    </location>
</feature>
<gene>
    <name evidence="3" type="ORF">BC008_25645</name>
    <name evidence="4" type="ORF">BC008_26170</name>
</gene>
<protein>
    <recommendedName>
        <fullName evidence="2">Glycosyltransferase RgtA/B/C/D-like domain-containing protein</fullName>
    </recommendedName>
</protein>
<feature type="transmembrane region" description="Helical" evidence="1">
    <location>
        <begin position="9"/>
        <end position="28"/>
    </location>
</feature>
<dbReference type="EMBL" id="LMTZ01000097">
    <property type="protein sequence ID" value="KST66358.1"/>
    <property type="molecule type" value="Genomic_DNA"/>
</dbReference>
<feature type="transmembrane region" description="Helical" evidence="1">
    <location>
        <begin position="143"/>
        <end position="161"/>
    </location>
</feature>
<evidence type="ECO:0000259" key="2">
    <source>
        <dbReference type="Pfam" id="PF13231"/>
    </source>
</evidence>
<feature type="transmembrane region" description="Helical" evidence="1">
    <location>
        <begin position="320"/>
        <end position="340"/>
    </location>
</feature>
<comment type="caution">
    <text evidence="3">The sequence shown here is derived from an EMBL/GenBank/DDBJ whole genome shotgun (WGS) entry which is preliminary data.</text>
</comment>
<dbReference type="Pfam" id="PF13231">
    <property type="entry name" value="PMT_2"/>
    <property type="match status" value="1"/>
</dbReference>
<feature type="transmembrane region" description="Helical" evidence="1">
    <location>
        <begin position="449"/>
        <end position="468"/>
    </location>
</feature>
<dbReference type="OrthoDB" id="416237at2"/>
<feature type="transmembrane region" description="Helical" evidence="1">
    <location>
        <begin position="352"/>
        <end position="377"/>
    </location>
</feature>
<evidence type="ECO:0000313" key="4">
    <source>
        <dbReference type="EMBL" id="KST66679.1"/>
    </source>
</evidence>
<keyword evidence="1" id="KW-0472">Membrane</keyword>
<dbReference type="RefSeq" id="WP_027846099.1">
    <property type="nucleotide sequence ID" value="NZ_LMTZ01000095.1"/>
</dbReference>
<feature type="transmembrane region" description="Helical" evidence="1">
    <location>
        <begin position="116"/>
        <end position="134"/>
    </location>
</feature>
<accession>A0A0V7ZQ61</accession>
<organism evidence="3 5">
    <name type="scientific">Mastigocoleus testarum BC008</name>
    <dbReference type="NCBI Taxonomy" id="371196"/>
    <lineage>
        <taxon>Bacteria</taxon>
        <taxon>Bacillati</taxon>
        <taxon>Cyanobacteriota</taxon>
        <taxon>Cyanophyceae</taxon>
        <taxon>Nostocales</taxon>
        <taxon>Hapalosiphonaceae</taxon>
        <taxon>Mastigocoleus</taxon>
    </lineage>
</organism>